<dbReference type="PIRSF" id="PIRSF037112">
    <property type="entry name" value="Antirestriction_ArdC"/>
    <property type="match status" value="1"/>
</dbReference>
<dbReference type="GeneID" id="11849525"/>
<name>A0A0H3GT69_KLEPH</name>
<dbReference type="KEGG" id="kpm:KPHS_44720"/>
<dbReference type="PATRIC" id="fig|1125630.4.peg.4369"/>
<dbReference type="EMBL" id="CP003200">
    <property type="protein sequence ID" value="AEW63170.1"/>
    <property type="molecule type" value="Genomic_DNA"/>
</dbReference>
<evidence type="ECO:0000313" key="4">
    <source>
        <dbReference type="Proteomes" id="UP000007841"/>
    </source>
</evidence>
<sequence>MKKSTSRSQRVERTDLYQQVTDRIVAALEKGVPPWRKPWRSVEKYASSPFPVNAATGGHYNGVNIMLLWLAAEEKGYRSNRWLTYKQAQAVGGQVRKGESSSLGVIFKPFEKQAEDKSGSKLFDADGKPVMESRVMAKSLYLFNVEQCDSLPESVVGVTAVPLSQEDVDTVSTPVFNRILDMLNASGVKATSFSQNRAFYRPSTDEIVLPAVGQFFSDADYWATLLHELVHASGHAKRLNREGITSSLSRFGDPIYAFEELIAELGSAFLCAELGVYGEVQHESYFASWLKTLKEDKHAIFRASRQAREACEFLLNLAQDVRRSVA</sequence>
<dbReference type="Pfam" id="PF18818">
    <property type="entry name" value="MPTase-PolyVal"/>
    <property type="match status" value="1"/>
</dbReference>
<proteinExistence type="predicted"/>
<evidence type="ECO:0000313" key="3">
    <source>
        <dbReference type="EMBL" id="AEW63170.1"/>
    </source>
</evidence>
<dbReference type="HOGENOM" id="CLU_041111_0_2_6"/>
<dbReference type="InterPro" id="IPR017113">
    <property type="entry name" value="Antirestriction_ArdC"/>
</dbReference>
<feature type="domain" description="N-terminal" evidence="1">
    <location>
        <begin position="15"/>
        <end position="143"/>
    </location>
</feature>
<evidence type="ECO:0000259" key="1">
    <source>
        <dbReference type="Pfam" id="PF08401"/>
    </source>
</evidence>
<dbReference type="STRING" id="1125630.KPHS_44720"/>
<dbReference type="InterPro" id="IPR013610">
    <property type="entry name" value="ArdC_N"/>
</dbReference>
<protein>
    <submittedName>
        <fullName evidence="3">Antirestriction protein</fullName>
    </submittedName>
</protein>
<evidence type="ECO:0000259" key="2">
    <source>
        <dbReference type="Pfam" id="PF18818"/>
    </source>
</evidence>
<feature type="domain" description="Polyvalent protein metallopeptidase" evidence="2">
    <location>
        <begin position="182"/>
        <end position="305"/>
    </location>
</feature>
<dbReference type="AlphaFoldDB" id="A0A0H3GT69"/>
<dbReference type="RefSeq" id="WP_004151764.1">
    <property type="nucleotide sequence ID" value="NC_016845.1"/>
</dbReference>
<gene>
    <name evidence="3" type="ordered locus">KPHS_44720</name>
</gene>
<keyword evidence="4" id="KW-1185">Reference proteome</keyword>
<dbReference type="Proteomes" id="UP000007841">
    <property type="component" value="Chromosome"/>
</dbReference>
<accession>A0A0H3GT69</accession>
<organism evidence="3 4">
    <name type="scientific">Klebsiella pneumoniae subsp. pneumoniae (strain HS11286)</name>
    <dbReference type="NCBI Taxonomy" id="1125630"/>
    <lineage>
        <taxon>Bacteria</taxon>
        <taxon>Pseudomonadati</taxon>
        <taxon>Pseudomonadota</taxon>
        <taxon>Gammaproteobacteria</taxon>
        <taxon>Enterobacterales</taxon>
        <taxon>Enterobacteriaceae</taxon>
        <taxon>Klebsiella/Raoultella group</taxon>
        <taxon>Klebsiella</taxon>
        <taxon>Klebsiella pneumoniae complex</taxon>
    </lineage>
</organism>
<dbReference type="GO" id="GO:0003697">
    <property type="term" value="F:single-stranded DNA binding"/>
    <property type="evidence" value="ECO:0007669"/>
    <property type="project" value="InterPro"/>
</dbReference>
<dbReference type="RefSeq" id="YP_005228772.1">
    <property type="nucleotide sequence ID" value="NC_016845.1"/>
</dbReference>
<dbReference type="InterPro" id="IPR041459">
    <property type="entry name" value="MPTase-PolyVal"/>
</dbReference>
<reference evidence="3 4" key="1">
    <citation type="journal article" date="2012" name="J. Bacteriol.">
        <title>Complete genome sequence of Klebsiella pneumoniae subsp. pneumoniae HS11286, a multidrug-resistant strain isolated from human sputum.</title>
        <authorList>
            <person name="Liu P."/>
            <person name="Li P."/>
            <person name="Jiang X."/>
            <person name="Bi D."/>
            <person name="Xie Y."/>
            <person name="Tai C."/>
            <person name="Deng Z."/>
            <person name="Rajakumar K."/>
            <person name="Ou H.Y."/>
        </authorList>
    </citation>
    <scope>NUCLEOTIDE SEQUENCE [LARGE SCALE GENOMIC DNA]</scope>
    <source>
        <strain evidence="3 4">HS11286</strain>
    </source>
</reference>
<dbReference type="Pfam" id="PF08401">
    <property type="entry name" value="ArdcN"/>
    <property type="match status" value="1"/>
</dbReference>